<dbReference type="OrthoDB" id="9768147at2"/>
<evidence type="ECO:0000256" key="5">
    <source>
        <dbReference type="ARBA" id="ARBA00023136"/>
    </source>
</evidence>
<dbReference type="PANTHER" id="PTHR30069:SF46">
    <property type="entry name" value="OAR PROTEIN"/>
    <property type="match status" value="1"/>
</dbReference>
<keyword evidence="7" id="KW-0732">Signal</keyword>
<dbReference type="Pfam" id="PF25183">
    <property type="entry name" value="OMP_b-brl_4"/>
    <property type="match status" value="2"/>
</dbReference>
<evidence type="ECO:0000313" key="9">
    <source>
        <dbReference type="EMBL" id="TFW18478.1"/>
    </source>
</evidence>
<dbReference type="InterPro" id="IPR039426">
    <property type="entry name" value="TonB-dep_rcpt-like"/>
</dbReference>
<evidence type="ECO:0000256" key="6">
    <source>
        <dbReference type="ARBA" id="ARBA00023237"/>
    </source>
</evidence>
<dbReference type="GO" id="GO:0030246">
    <property type="term" value="F:carbohydrate binding"/>
    <property type="evidence" value="ECO:0007669"/>
    <property type="project" value="InterPro"/>
</dbReference>
<dbReference type="EMBL" id="SPVF01000161">
    <property type="protein sequence ID" value="TFW18478.1"/>
    <property type="molecule type" value="Genomic_DNA"/>
</dbReference>
<dbReference type="GO" id="GO:0009279">
    <property type="term" value="C:cell outer membrane"/>
    <property type="evidence" value="ECO:0007669"/>
    <property type="project" value="UniProtKB-SubCell"/>
</dbReference>
<dbReference type="InterPro" id="IPR013784">
    <property type="entry name" value="Carb-bd-like_fold"/>
</dbReference>
<dbReference type="Gene3D" id="2.60.40.1120">
    <property type="entry name" value="Carboxypeptidase-like, regulatory domain"/>
    <property type="match status" value="1"/>
</dbReference>
<dbReference type="RefSeq" id="WP_135207686.1">
    <property type="nucleotide sequence ID" value="NZ_SPVF01000161.1"/>
</dbReference>
<keyword evidence="2" id="KW-0813">Transport</keyword>
<organism evidence="9 10">
    <name type="scientific">Zemynaea arenosa</name>
    <dbReference type="NCBI Taxonomy" id="2561931"/>
    <lineage>
        <taxon>Bacteria</taxon>
        <taxon>Pseudomonadati</taxon>
        <taxon>Pseudomonadota</taxon>
        <taxon>Betaproteobacteria</taxon>
        <taxon>Burkholderiales</taxon>
        <taxon>Oxalobacteraceae</taxon>
        <taxon>Telluria group</taxon>
        <taxon>Zemynaea</taxon>
    </lineage>
</organism>
<dbReference type="SUPFAM" id="SSF56935">
    <property type="entry name" value="Porins"/>
    <property type="match status" value="1"/>
</dbReference>
<comment type="subcellular location">
    <subcellularLocation>
        <location evidence="1">Cell outer membrane</location>
        <topology evidence="1">Multi-pass membrane protein</topology>
    </subcellularLocation>
</comment>
<dbReference type="GO" id="GO:0015344">
    <property type="term" value="F:siderophore uptake transmembrane transporter activity"/>
    <property type="evidence" value="ECO:0007669"/>
    <property type="project" value="TreeGrafter"/>
</dbReference>
<keyword evidence="10" id="KW-1185">Reference proteome</keyword>
<sequence length="1138" mass="123288">MISQKRIQLTKLALALSIALSATPSFAQNTTSAVGGRVVAADGKPAAGAQVSIVHTESGSVNNVVADAEGRYVARGLRAGGPYTIIVTKDGVTDKHEGVFLNLAETAQVDATLGAPIQTVTVAGKAARSEIFSKTSMGSGTAISPTELQAQASIQRNLQDYARMDPRVSQTDKERGEMSVGGQNSRYNSLTIDGVAVNDTFGLEASGSPTSKQPISIEAIQSVQVNVANYDVTQKGYTGANVNAVTKSGTNNWKGSVYYVFRNDKLAGDRYNASNDTFFAPPKFEEKTKGFTVGGPLIQDKLFLFANVEELRSSRSAPAYGPIGSSNTNVGISTDLIAQLQNVAQSRYGIDVGTLNVPEGTELVVRDRLLKLDWNINDNHRLMVRWSKTDQNEPIFPNFSDNALSLSSWWYNQGKSIETVVGQLFSDWTPTFSTEFKVSSRDYDSVPINNARLPAMALQVSGPNPPGTASNVPTSNRFLDFGTELSRQNNVLRTRTKDVYLGANWSKGDHEIKFGMDYNKNDIYNAFLQNVFGNYTFGCINSSATLTYTFGAVSCGTADAATIQKAILENYSRGRPLNYQVQVPVAGGSLTNAIARFTLYDEGFFAQDTWSVNNNLTVNAGVRLDRNLVGGRPLKNDVVSQAYVAGNAATGARATGGFGMNNQQVPDDTKLWQPRVGFNYKLSSERLMQVRGGFGLFQGAAMSVWMSNAFSNPGVATRIVGCGTSGFPACPPTDGIFSPNPDAQPTSFPGSTPAANVDLLDPSFKQPSILKANLAFDTELPWYGLTFTAEYLYTKNKDSIYYKNLNLGDPTRTGTDGRALYYTPQAYNPACWTATGGTITSGVCSGFRAKALSNASFNNVLLATNSDQGKGSIFTLQLSKPLSKGFGWSVSTTHTKATEVSPLTSSTSSSNYSGRSVFNPNEDVAANSAYLVKDRINANLTWQKKFFGEYKTSLGIFYEGRSGKPYSWTINNDLNGDGLAGNDLMYIPKAFGSGEVTFYGDTATNHTNEQKFWDVVNADEELRDAAGRVTKRGEAFAPWTNSFDMRISQEIPGFMAGQKGTFTLDFLNVGNLLNKRWGRIPEVGFQSNGGQARSFVDYGGLDANGHYIYIVRSVETVNLRQTKGESQWAIQATVKYEF</sequence>
<protein>
    <submittedName>
        <fullName evidence="9">Oar protein</fullName>
    </submittedName>
</protein>
<evidence type="ECO:0000256" key="7">
    <source>
        <dbReference type="SAM" id="SignalP"/>
    </source>
</evidence>
<evidence type="ECO:0000256" key="4">
    <source>
        <dbReference type="ARBA" id="ARBA00022692"/>
    </source>
</evidence>
<dbReference type="PANTHER" id="PTHR30069">
    <property type="entry name" value="TONB-DEPENDENT OUTER MEMBRANE RECEPTOR"/>
    <property type="match status" value="1"/>
</dbReference>
<feature type="domain" description="TonB-dependent transporter Oar-like beta-barrel" evidence="8">
    <location>
        <begin position="369"/>
        <end position="1074"/>
    </location>
</feature>
<dbReference type="GO" id="GO:0044718">
    <property type="term" value="P:siderophore transmembrane transport"/>
    <property type="evidence" value="ECO:0007669"/>
    <property type="project" value="TreeGrafter"/>
</dbReference>
<evidence type="ECO:0000313" key="10">
    <source>
        <dbReference type="Proteomes" id="UP000298438"/>
    </source>
</evidence>
<feature type="chain" id="PRO_5021368071" evidence="7">
    <location>
        <begin position="28"/>
        <end position="1138"/>
    </location>
</feature>
<dbReference type="InterPro" id="IPR057601">
    <property type="entry name" value="Oar-like_b-barrel"/>
</dbReference>
<feature type="domain" description="TonB-dependent transporter Oar-like beta-barrel" evidence="8">
    <location>
        <begin position="245"/>
        <end position="318"/>
    </location>
</feature>
<feature type="signal peptide" evidence="7">
    <location>
        <begin position="1"/>
        <end position="27"/>
    </location>
</feature>
<dbReference type="InterPro" id="IPR036942">
    <property type="entry name" value="Beta-barrel_TonB_sf"/>
</dbReference>
<keyword evidence="3" id="KW-1134">Transmembrane beta strand</keyword>
<evidence type="ECO:0000256" key="1">
    <source>
        <dbReference type="ARBA" id="ARBA00004571"/>
    </source>
</evidence>
<evidence type="ECO:0000256" key="2">
    <source>
        <dbReference type="ARBA" id="ARBA00022448"/>
    </source>
</evidence>
<reference evidence="9 10" key="1">
    <citation type="submission" date="2019-03" db="EMBL/GenBank/DDBJ databases">
        <title>Draft Genome Sequence of Massilia arenosa sp. nov., a Novel Massilia Species Isolated from a Sandy-loam Maize Soil.</title>
        <authorList>
            <person name="Raths R."/>
            <person name="Peta V."/>
            <person name="Bucking H."/>
        </authorList>
    </citation>
    <scope>NUCLEOTIDE SEQUENCE [LARGE SCALE GENOMIC DNA]</scope>
    <source>
        <strain evidence="9 10">MC02</strain>
    </source>
</reference>
<evidence type="ECO:0000259" key="8">
    <source>
        <dbReference type="Pfam" id="PF25183"/>
    </source>
</evidence>
<dbReference type="Proteomes" id="UP000298438">
    <property type="component" value="Unassembled WGS sequence"/>
</dbReference>
<dbReference type="SUPFAM" id="SSF49452">
    <property type="entry name" value="Starch-binding domain-like"/>
    <property type="match status" value="1"/>
</dbReference>
<keyword evidence="4" id="KW-0812">Transmembrane</keyword>
<evidence type="ECO:0000256" key="3">
    <source>
        <dbReference type="ARBA" id="ARBA00022452"/>
    </source>
</evidence>
<name>A0A4Y9SEX0_9BURK</name>
<proteinExistence type="predicted"/>
<gene>
    <name evidence="9" type="ORF">E4L96_13170</name>
</gene>
<dbReference type="Gene3D" id="2.40.170.20">
    <property type="entry name" value="TonB-dependent receptor, beta-barrel domain"/>
    <property type="match status" value="1"/>
</dbReference>
<dbReference type="AlphaFoldDB" id="A0A4Y9SEX0"/>
<keyword evidence="5" id="KW-0472">Membrane</keyword>
<accession>A0A4Y9SEX0</accession>
<comment type="caution">
    <text evidence="9">The sequence shown here is derived from an EMBL/GenBank/DDBJ whole genome shotgun (WGS) entry which is preliminary data.</text>
</comment>
<keyword evidence="6" id="KW-0998">Cell outer membrane</keyword>
<dbReference type="Pfam" id="PF13620">
    <property type="entry name" value="CarboxypepD_reg"/>
    <property type="match status" value="1"/>
</dbReference>